<reference evidence="2 3" key="1">
    <citation type="submission" date="2021-04" db="EMBL/GenBank/DDBJ databases">
        <authorList>
            <person name="Pira H."/>
            <person name="Risdian C."/>
            <person name="Wink J."/>
        </authorList>
    </citation>
    <scope>NUCLEOTIDE SEQUENCE [LARGE SCALE GENOMIC DNA]</scope>
    <source>
        <strain evidence="2 3">WHA3</strain>
    </source>
</reference>
<keyword evidence="3" id="KW-1185">Reference proteome</keyword>
<dbReference type="Proteomes" id="UP000722336">
    <property type="component" value="Unassembled WGS sequence"/>
</dbReference>
<organism evidence="2 3">
    <name type="scientific">Pacificimonas pallii</name>
    <dbReference type="NCBI Taxonomy" id="2827236"/>
    <lineage>
        <taxon>Bacteria</taxon>
        <taxon>Pseudomonadati</taxon>
        <taxon>Pseudomonadota</taxon>
        <taxon>Alphaproteobacteria</taxon>
        <taxon>Sphingomonadales</taxon>
        <taxon>Sphingosinicellaceae</taxon>
        <taxon>Pacificimonas</taxon>
    </lineage>
</organism>
<keyword evidence="1" id="KW-0812">Transmembrane</keyword>
<feature type="transmembrane region" description="Helical" evidence="1">
    <location>
        <begin position="104"/>
        <end position="129"/>
    </location>
</feature>
<feature type="transmembrane region" description="Helical" evidence="1">
    <location>
        <begin position="63"/>
        <end position="83"/>
    </location>
</feature>
<dbReference type="RefSeq" id="WP_218446510.1">
    <property type="nucleotide sequence ID" value="NZ_JAGSPA010000004.1"/>
</dbReference>
<keyword evidence="1" id="KW-0472">Membrane</keyword>
<keyword evidence="1" id="KW-1133">Transmembrane helix</keyword>
<evidence type="ECO:0000313" key="3">
    <source>
        <dbReference type="Proteomes" id="UP000722336"/>
    </source>
</evidence>
<comment type="caution">
    <text evidence="2">The sequence shown here is derived from an EMBL/GenBank/DDBJ whole genome shotgun (WGS) entry which is preliminary data.</text>
</comment>
<proteinExistence type="predicted"/>
<gene>
    <name evidence="2" type="ORF">KCG44_12855</name>
</gene>
<accession>A0ABS6SGY1</accession>
<name>A0ABS6SGY1_9SPHN</name>
<feature type="transmembrane region" description="Helical" evidence="1">
    <location>
        <begin position="135"/>
        <end position="161"/>
    </location>
</feature>
<dbReference type="EMBL" id="JAGSPA010000004">
    <property type="protein sequence ID" value="MBV7257675.1"/>
    <property type="molecule type" value="Genomic_DNA"/>
</dbReference>
<protein>
    <submittedName>
        <fullName evidence="2">Uncharacterized protein</fullName>
    </submittedName>
</protein>
<feature type="transmembrane region" description="Helical" evidence="1">
    <location>
        <begin position="21"/>
        <end position="43"/>
    </location>
</feature>
<evidence type="ECO:0000313" key="2">
    <source>
        <dbReference type="EMBL" id="MBV7257675.1"/>
    </source>
</evidence>
<feature type="transmembrane region" description="Helical" evidence="1">
    <location>
        <begin position="219"/>
        <end position="243"/>
    </location>
</feature>
<evidence type="ECO:0000256" key="1">
    <source>
        <dbReference type="SAM" id="Phobius"/>
    </source>
</evidence>
<sequence>MTGRLDVPAILQAAVMTWWRDFAPIAILGLGLVVGPEVIMQMLGATESGASSTSTLATTIRALTRLMFVSAVMAATLASAARLDTRTYILAGLKRIQPPLVTGLLIAAMAVVMLIFGQLLALFVVPAAAILALPAILALMTFWLVAMPVAAALGVAPIAALRQSWRLVLPSQFKVFCVLLTAILALVPVLLLLKVVVLSDSANLEEVRAALASLGPATTGFWVIQLTAICAFGLLAVVPATLYRALAEHTPARTF</sequence>
<feature type="transmembrane region" description="Helical" evidence="1">
    <location>
        <begin position="173"/>
        <end position="199"/>
    </location>
</feature>